<dbReference type="InterPro" id="IPR036873">
    <property type="entry name" value="Rhodanese-like_dom_sf"/>
</dbReference>
<accession>A0ABV7IYX9</accession>
<gene>
    <name evidence="2" type="ORF">ACFOGH_04870</name>
</gene>
<proteinExistence type="predicted"/>
<dbReference type="SMART" id="SM00450">
    <property type="entry name" value="RHOD"/>
    <property type="match status" value="1"/>
</dbReference>
<dbReference type="RefSeq" id="WP_380071941.1">
    <property type="nucleotide sequence ID" value="NZ_JBHRTO010000001.1"/>
</dbReference>
<evidence type="ECO:0000313" key="3">
    <source>
        <dbReference type="Proteomes" id="UP001595547"/>
    </source>
</evidence>
<dbReference type="PROSITE" id="PS50206">
    <property type="entry name" value="RHODANESE_3"/>
    <property type="match status" value="1"/>
</dbReference>
<protein>
    <submittedName>
        <fullName evidence="2">Rhodanese-like domain-containing protein</fullName>
    </submittedName>
</protein>
<sequence length="102" mass="10242">MTQLTAVQAVAKAAAGEITVLDVREASELQQTGTAAGSLHIPLALVALQAAEKLDKSKPVAVYCAVGGRAGMAAQALRDLGYDAQSIGGFSDWASAGGAVSR</sequence>
<comment type="caution">
    <text evidence="2">The sequence shown here is derived from an EMBL/GenBank/DDBJ whole genome shotgun (WGS) entry which is preliminary data.</text>
</comment>
<evidence type="ECO:0000259" key="1">
    <source>
        <dbReference type="PROSITE" id="PS50206"/>
    </source>
</evidence>
<evidence type="ECO:0000313" key="2">
    <source>
        <dbReference type="EMBL" id="MFC3180312.1"/>
    </source>
</evidence>
<dbReference type="SUPFAM" id="SSF52821">
    <property type="entry name" value="Rhodanese/Cell cycle control phosphatase"/>
    <property type="match status" value="1"/>
</dbReference>
<dbReference type="Gene3D" id="3.40.250.10">
    <property type="entry name" value="Rhodanese-like domain"/>
    <property type="match status" value="1"/>
</dbReference>
<dbReference type="InterPro" id="IPR050229">
    <property type="entry name" value="GlpE_sulfurtransferase"/>
</dbReference>
<dbReference type="InterPro" id="IPR001763">
    <property type="entry name" value="Rhodanese-like_dom"/>
</dbReference>
<feature type="domain" description="Rhodanese" evidence="1">
    <location>
        <begin position="14"/>
        <end position="102"/>
    </location>
</feature>
<dbReference type="EMBL" id="JBHRTO010000001">
    <property type="protein sequence ID" value="MFC3180312.1"/>
    <property type="molecule type" value="Genomic_DNA"/>
</dbReference>
<dbReference type="PANTHER" id="PTHR43031">
    <property type="entry name" value="FAD-DEPENDENT OXIDOREDUCTASE"/>
    <property type="match status" value="1"/>
</dbReference>
<name>A0ABV7IYX9_9RHOB</name>
<dbReference type="Pfam" id="PF00581">
    <property type="entry name" value="Rhodanese"/>
    <property type="match status" value="1"/>
</dbReference>
<dbReference type="CDD" id="cd00158">
    <property type="entry name" value="RHOD"/>
    <property type="match status" value="1"/>
</dbReference>
<dbReference type="Proteomes" id="UP001595547">
    <property type="component" value="Unassembled WGS sequence"/>
</dbReference>
<dbReference type="PANTHER" id="PTHR43031:SF1">
    <property type="entry name" value="PYRIDINE NUCLEOTIDE-DISULPHIDE OXIDOREDUCTASE"/>
    <property type="match status" value="1"/>
</dbReference>
<organism evidence="2 3">
    <name type="scientific">Cypionkella sinensis</name>
    <dbReference type="NCBI Taxonomy" id="1756043"/>
    <lineage>
        <taxon>Bacteria</taxon>
        <taxon>Pseudomonadati</taxon>
        <taxon>Pseudomonadota</taxon>
        <taxon>Alphaproteobacteria</taxon>
        <taxon>Rhodobacterales</taxon>
        <taxon>Paracoccaceae</taxon>
        <taxon>Cypionkella</taxon>
    </lineage>
</organism>
<keyword evidence="3" id="KW-1185">Reference proteome</keyword>
<reference evidence="3" key="1">
    <citation type="journal article" date="2019" name="Int. J. Syst. Evol. Microbiol.">
        <title>The Global Catalogue of Microorganisms (GCM) 10K type strain sequencing project: providing services to taxonomists for standard genome sequencing and annotation.</title>
        <authorList>
            <consortium name="The Broad Institute Genomics Platform"/>
            <consortium name="The Broad Institute Genome Sequencing Center for Infectious Disease"/>
            <person name="Wu L."/>
            <person name="Ma J."/>
        </authorList>
    </citation>
    <scope>NUCLEOTIDE SEQUENCE [LARGE SCALE GENOMIC DNA]</scope>
    <source>
        <strain evidence="3">KCTC 52039</strain>
    </source>
</reference>